<proteinExistence type="predicted"/>
<name>A0A6G9YLR6_9NOCA</name>
<gene>
    <name evidence="1" type="ORF">F5544_31535</name>
</gene>
<sequence>MRTFVWQGIDEPRMEIVQVESLDRARGTQIGLVYELRWELAGSELTVDIGDGPVRHRLDGADFFDLQHSAFFNSLPVIRDGLLSDVVARDYTMRYVSVPDLTSCLNAQRYAPRGNGVVGYVSGDYRAEIEFDRDGFVTTYQDYLRRLHP</sequence>
<dbReference type="Proteomes" id="UP000503540">
    <property type="component" value="Chromosome"/>
</dbReference>
<accession>A0A6G9YLR6</accession>
<protein>
    <recommendedName>
        <fullName evidence="3">Glycolipid-binding domain-containing protein</fullName>
    </recommendedName>
</protein>
<evidence type="ECO:0008006" key="3">
    <source>
        <dbReference type="Google" id="ProtNLM"/>
    </source>
</evidence>
<keyword evidence="2" id="KW-1185">Reference proteome</keyword>
<organism evidence="1 2">
    <name type="scientific">Nocardia arthritidis</name>
    <dbReference type="NCBI Taxonomy" id="228602"/>
    <lineage>
        <taxon>Bacteria</taxon>
        <taxon>Bacillati</taxon>
        <taxon>Actinomycetota</taxon>
        <taxon>Actinomycetes</taxon>
        <taxon>Mycobacteriales</taxon>
        <taxon>Nocardiaceae</taxon>
        <taxon>Nocardia</taxon>
    </lineage>
</organism>
<dbReference type="InterPro" id="IPR009467">
    <property type="entry name" value="Glycolipid-bd_prot_put"/>
</dbReference>
<dbReference type="SUPFAM" id="SSF159275">
    <property type="entry name" value="PA1994-like"/>
    <property type="match status" value="1"/>
</dbReference>
<dbReference type="AlphaFoldDB" id="A0A6G9YLR6"/>
<reference evidence="1 2" key="1">
    <citation type="journal article" date="2019" name="ACS Chem. Biol.">
        <title>Identification and Mobilization of a Cryptic Antibiotic Biosynthesis Gene Locus from a Human-Pathogenic Nocardia Isolate.</title>
        <authorList>
            <person name="Herisse M."/>
            <person name="Ishida K."/>
            <person name="Porter J.L."/>
            <person name="Howden B."/>
            <person name="Hertweck C."/>
            <person name="Stinear T.P."/>
            <person name="Pidot S.J."/>
        </authorList>
    </citation>
    <scope>NUCLEOTIDE SEQUENCE [LARGE SCALE GENOMIC DNA]</scope>
    <source>
        <strain evidence="1 2">AUSMDU00012717</strain>
    </source>
</reference>
<dbReference type="KEGG" id="nah:F5544_31535"/>
<dbReference type="Pfam" id="PF06475">
    <property type="entry name" value="Glycolipid_bind"/>
    <property type="match status" value="1"/>
</dbReference>
<evidence type="ECO:0000313" key="2">
    <source>
        <dbReference type="Proteomes" id="UP000503540"/>
    </source>
</evidence>
<dbReference type="RefSeq" id="WP_167476594.1">
    <property type="nucleotide sequence ID" value="NZ_CP046172.1"/>
</dbReference>
<dbReference type="EMBL" id="CP046172">
    <property type="protein sequence ID" value="QIS14148.1"/>
    <property type="molecule type" value="Genomic_DNA"/>
</dbReference>
<evidence type="ECO:0000313" key="1">
    <source>
        <dbReference type="EMBL" id="QIS14148.1"/>
    </source>
</evidence>